<reference evidence="1" key="1">
    <citation type="submission" date="2023-05" db="EMBL/GenBank/DDBJ databases">
        <authorList>
            <person name="Zhang X."/>
        </authorList>
    </citation>
    <scope>NUCLEOTIDE SEQUENCE</scope>
    <source>
        <strain evidence="1">YF14B1</strain>
    </source>
</reference>
<dbReference type="RefSeq" id="WP_313987945.1">
    <property type="nucleotide sequence ID" value="NZ_JASJOS010000020.1"/>
</dbReference>
<protein>
    <submittedName>
        <fullName evidence="1">Uncharacterized protein</fullName>
    </submittedName>
</protein>
<dbReference type="Proteomes" id="UP001241110">
    <property type="component" value="Unassembled WGS sequence"/>
</dbReference>
<evidence type="ECO:0000313" key="1">
    <source>
        <dbReference type="EMBL" id="MDJ1485411.1"/>
    </source>
</evidence>
<organism evidence="1 2">
    <name type="scientific">Xanthocytophaga flava</name>
    <dbReference type="NCBI Taxonomy" id="3048013"/>
    <lineage>
        <taxon>Bacteria</taxon>
        <taxon>Pseudomonadati</taxon>
        <taxon>Bacteroidota</taxon>
        <taxon>Cytophagia</taxon>
        <taxon>Cytophagales</taxon>
        <taxon>Rhodocytophagaceae</taxon>
        <taxon>Xanthocytophaga</taxon>
    </lineage>
</organism>
<dbReference type="AlphaFoldDB" id="A0AAE3QY69"/>
<accession>A0AAE3QY69</accession>
<evidence type="ECO:0000313" key="2">
    <source>
        <dbReference type="Proteomes" id="UP001241110"/>
    </source>
</evidence>
<comment type="caution">
    <text evidence="1">The sequence shown here is derived from an EMBL/GenBank/DDBJ whole genome shotgun (WGS) entry which is preliminary data.</text>
</comment>
<sequence length="227" mass="25981">MIRLIGRDIILRQPNIGYTISSVQQLYYTSFLEDELTPEELASRIEPLDHRKSVTKPTFSHTTLLYHPSTNEAEYPALFSEAFRQALEKTNIHSLYCLTDTKCSVFGNLSNTYAPLKKAYKALKQITGNDSTYQGGFEITLDSINEFIPILFWIARCDTLSFSLTSDDDSFVAEFCKYGNLHITFYKKKTSTNLLSQFLACGLQEWNEQEYDRFSSSGAIKGRRIKV</sequence>
<name>A0AAE3QY69_9BACT</name>
<gene>
    <name evidence="1" type="ORF">QNI16_33280</name>
</gene>
<dbReference type="EMBL" id="JASJOS010000020">
    <property type="protein sequence ID" value="MDJ1485411.1"/>
    <property type="molecule type" value="Genomic_DNA"/>
</dbReference>
<proteinExistence type="predicted"/>